<organism evidence="14">
    <name type="scientific">Perkinsus marinus (strain ATCC 50983 / TXsc)</name>
    <dbReference type="NCBI Taxonomy" id="423536"/>
    <lineage>
        <taxon>Eukaryota</taxon>
        <taxon>Sar</taxon>
        <taxon>Alveolata</taxon>
        <taxon>Perkinsozoa</taxon>
        <taxon>Perkinsea</taxon>
        <taxon>Perkinsida</taxon>
        <taxon>Perkinsidae</taxon>
        <taxon>Perkinsus</taxon>
    </lineage>
</organism>
<evidence type="ECO:0000256" key="8">
    <source>
        <dbReference type="ARBA" id="ARBA00023055"/>
    </source>
</evidence>
<evidence type="ECO:0000256" key="10">
    <source>
        <dbReference type="ARBA" id="ARBA00024479"/>
    </source>
</evidence>
<comment type="similarity">
    <text evidence="3">Belongs to the ATG2 family.</text>
</comment>
<dbReference type="InParanoid" id="C5LFX0"/>
<dbReference type="GO" id="GO:0043495">
    <property type="term" value="F:protein-membrane adaptor activity"/>
    <property type="evidence" value="ECO:0007669"/>
    <property type="project" value="TreeGrafter"/>
</dbReference>
<dbReference type="GO" id="GO:0034045">
    <property type="term" value="C:phagophore assembly site membrane"/>
    <property type="evidence" value="ECO:0007669"/>
    <property type="project" value="UniProtKB-SubCell"/>
</dbReference>
<dbReference type="EMBL" id="GG681690">
    <property type="protein sequence ID" value="EER04375.1"/>
    <property type="molecule type" value="Genomic_DNA"/>
</dbReference>
<evidence type="ECO:0000256" key="9">
    <source>
        <dbReference type="ARBA" id="ARBA00023136"/>
    </source>
</evidence>
<dbReference type="Proteomes" id="UP000007800">
    <property type="component" value="Unassembled WGS sequence"/>
</dbReference>
<accession>C5LFX0</accession>
<evidence type="ECO:0000256" key="1">
    <source>
        <dbReference type="ARBA" id="ARBA00004406"/>
    </source>
</evidence>
<dbReference type="GO" id="GO:0032266">
    <property type="term" value="F:phosphatidylinositol-3-phosphate binding"/>
    <property type="evidence" value="ECO:0007669"/>
    <property type="project" value="TreeGrafter"/>
</dbReference>
<evidence type="ECO:0000256" key="12">
    <source>
        <dbReference type="SAM" id="MobiDB-lite"/>
    </source>
</evidence>
<dbReference type="RefSeq" id="XP_002772559.1">
    <property type="nucleotide sequence ID" value="XM_002772513.1"/>
</dbReference>
<keyword evidence="9" id="KW-0472">Membrane</keyword>
<dbReference type="GO" id="GO:0000422">
    <property type="term" value="P:autophagy of mitochondrion"/>
    <property type="evidence" value="ECO:0007669"/>
    <property type="project" value="TreeGrafter"/>
</dbReference>
<dbReference type="GO" id="GO:0006869">
    <property type="term" value="P:lipid transport"/>
    <property type="evidence" value="ECO:0007669"/>
    <property type="project" value="UniProtKB-KW"/>
</dbReference>
<evidence type="ECO:0000256" key="4">
    <source>
        <dbReference type="ARBA" id="ARBA00018070"/>
    </source>
</evidence>
<comment type="catalytic activity">
    <reaction evidence="10">
        <text>a 1,2-diacyl-sn-glycero-3-phospho-L-serine(in) = a 1,2-diacyl-sn-glycero-3-phospho-L-serine(out)</text>
        <dbReference type="Rhea" id="RHEA:38663"/>
        <dbReference type="ChEBI" id="CHEBI:57262"/>
    </reaction>
</comment>
<dbReference type="GO" id="GO:0000045">
    <property type="term" value="P:autophagosome assembly"/>
    <property type="evidence" value="ECO:0007669"/>
    <property type="project" value="TreeGrafter"/>
</dbReference>
<dbReference type="InterPro" id="IPR026849">
    <property type="entry name" value="ATG2"/>
</dbReference>
<feature type="compositionally biased region" description="Low complexity" evidence="12">
    <location>
        <begin position="159"/>
        <end position="171"/>
    </location>
</feature>
<comment type="catalytic activity">
    <reaction evidence="11">
        <text>a 1,2-diacyl-sn-glycero-3-phosphoethanolamine(in) = a 1,2-diacyl-sn-glycero-3-phosphoethanolamine(out)</text>
        <dbReference type="Rhea" id="RHEA:38895"/>
        <dbReference type="ChEBI" id="CHEBI:64612"/>
    </reaction>
</comment>
<dbReference type="Pfam" id="PF13329">
    <property type="entry name" value="ATG2_CAD"/>
    <property type="match status" value="1"/>
</dbReference>
<keyword evidence="5" id="KW-0813">Transport</keyword>
<dbReference type="GO" id="GO:0005789">
    <property type="term" value="C:endoplasmic reticulum membrane"/>
    <property type="evidence" value="ECO:0007669"/>
    <property type="project" value="UniProtKB-SubCell"/>
</dbReference>
<dbReference type="GO" id="GO:0061908">
    <property type="term" value="C:phagophore"/>
    <property type="evidence" value="ECO:0007669"/>
    <property type="project" value="TreeGrafter"/>
</dbReference>
<dbReference type="GO" id="GO:0034727">
    <property type="term" value="P:piecemeal microautophagy of the nucleus"/>
    <property type="evidence" value="ECO:0007669"/>
    <property type="project" value="TreeGrafter"/>
</dbReference>
<evidence type="ECO:0000313" key="13">
    <source>
        <dbReference type="EMBL" id="EER04375.1"/>
    </source>
</evidence>
<sequence>MLVCIDYRCKRVNLKRLRRGERAELINLLPILEGLEGIRSASQLSEALIERWKGDMSKAQMLRYTRSVCRMTPIRSLTNITCSLTELLSLPLLQYRYASPIDSVARDPRTGRRLGWWRQLSEFATCLTVESLTSIERAVSTTQTVLETASQLVGTSGASTTSSSSSSSSSSHAALGWTAVEYVDEKEASGGNRLSSSVVIEDDYDDDDEEEEWLSVERGAVRDRLFAPSDRVEQLQFVTQRLSREIQNAGRDALMGPLQEYAHGRATTESVVVSMARGVPLCILRPAAGATEVVSAALRTATSSLDKGKSERERERNKIVVVVNSEGPPMGVHLCIICKAFTNTCLVVGDI</sequence>
<evidence type="ECO:0000256" key="3">
    <source>
        <dbReference type="ARBA" id="ARBA00009714"/>
    </source>
</evidence>
<gene>
    <name evidence="13" type="ORF">Pmar_PMAR027671</name>
</gene>
<evidence type="ECO:0000256" key="6">
    <source>
        <dbReference type="ARBA" id="ARBA00022824"/>
    </source>
</evidence>
<keyword evidence="14" id="KW-1185">Reference proteome</keyword>
<dbReference type="AlphaFoldDB" id="C5LFX0"/>
<keyword evidence="7" id="KW-0072">Autophagy</keyword>
<keyword evidence="6" id="KW-0256">Endoplasmic reticulum</keyword>
<dbReference type="GO" id="GO:0061723">
    <property type="term" value="P:glycophagy"/>
    <property type="evidence" value="ECO:0007669"/>
    <property type="project" value="TreeGrafter"/>
</dbReference>
<proteinExistence type="inferred from homology"/>
<reference evidence="13 14" key="1">
    <citation type="submission" date="2008-07" db="EMBL/GenBank/DDBJ databases">
        <authorList>
            <person name="El-Sayed N."/>
            <person name="Caler E."/>
            <person name="Inman J."/>
            <person name="Amedeo P."/>
            <person name="Hass B."/>
            <person name="Wortman J."/>
        </authorList>
    </citation>
    <scope>NUCLEOTIDE SEQUENCE [LARGE SCALE GENOMIC DNA]</scope>
    <source>
        <strain evidence="14">ATCC 50983 / TXsc</strain>
    </source>
</reference>
<evidence type="ECO:0000256" key="2">
    <source>
        <dbReference type="ARBA" id="ARBA00004623"/>
    </source>
</evidence>
<protein>
    <recommendedName>
        <fullName evidence="4">Autophagy-related protein 2</fullName>
    </recommendedName>
</protein>
<dbReference type="GeneID" id="9037028"/>
<evidence type="ECO:0000313" key="14">
    <source>
        <dbReference type="Proteomes" id="UP000007800"/>
    </source>
</evidence>
<name>C5LFX0_PERM5</name>
<feature type="region of interest" description="Disordered" evidence="12">
    <location>
        <begin position="152"/>
        <end position="171"/>
    </location>
</feature>
<evidence type="ECO:0000256" key="5">
    <source>
        <dbReference type="ARBA" id="ARBA00022448"/>
    </source>
</evidence>
<evidence type="ECO:0000256" key="11">
    <source>
        <dbReference type="ARBA" id="ARBA00024615"/>
    </source>
</evidence>
<dbReference type="GO" id="GO:0061709">
    <property type="term" value="P:reticulophagy"/>
    <property type="evidence" value="ECO:0007669"/>
    <property type="project" value="TreeGrafter"/>
</dbReference>
<dbReference type="PANTHER" id="PTHR13190:SF1">
    <property type="entry name" value="AUTOPHAGY-RELATED 2, ISOFORM A"/>
    <property type="match status" value="1"/>
</dbReference>
<evidence type="ECO:0000256" key="7">
    <source>
        <dbReference type="ARBA" id="ARBA00023006"/>
    </source>
</evidence>
<keyword evidence="8" id="KW-0445">Lipid transport</keyword>
<comment type="subcellular location">
    <subcellularLocation>
        <location evidence="1">Endoplasmic reticulum membrane</location>
        <topology evidence="1">Peripheral membrane protein</topology>
    </subcellularLocation>
    <subcellularLocation>
        <location evidence="2">Preautophagosomal structure membrane</location>
        <topology evidence="2">Peripheral membrane protein</topology>
    </subcellularLocation>
</comment>
<dbReference type="PANTHER" id="PTHR13190">
    <property type="entry name" value="AUTOPHAGY-RELATED 2, ISOFORM A"/>
    <property type="match status" value="1"/>
</dbReference>